<dbReference type="InterPro" id="IPR007219">
    <property type="entry name" value="XnlR_reg_dom"/>
</dbReference>
<reference evidence="4 5" key="1">
    <citation type="journal article" date="2014" name="BMC Genomics">
        <title>Genome sequencing of four Aureobasidium pullulans varieties: biotechnological potential, stress tolerance, and description of new species.</title>
        <authorList>
            <person name="Gostin Ar C."/>
            <person name="Ohm R.A."/>
            <person name="Kogej T."/>
            <person name="Sonjak S."/>
            <person name="Turk M."/>
            <person name="Zajc J."/>
            <person name="Zalar P."/>
            <person name="Grube M."/>
            <person name="Sun H."/>
            <person name="Han J."/>
            <person name="Sharma A."/>
            <person name="Chiniquy J."/>
            <person name="Ngan C.Y."/>
            <person name="Lipzen A."/>
            <person name="Barry K."/>
            <person name="Grigoriev I.V."/>
            <person name="Gunde-Cimerman N."/>
        </authorList>
    </citation>
    <scope>NUCLEOTIDE SEQUENCE [LARGE SCALE GENOMIC DNA]</scope>
    <source>
        <strain evidence="4 5">CBS 110374</strain>
    </source>
</reference>
<dbReference type="Pfam" id="PF04082">
    <property type="entry name" value="Fungal_trans"/>
    <property type="match status" value="1"/>
</dbReference>
<evidence type="ECO:0000256" key="1">
    <source>
        <dbReference type="ARBA" id="ARBA00022723"/>
    </source>
</evidence>
<dbReference type="SUPFAM" id="SSF57701">
    <property type="entry name" value="Zn2/Cys6 DNA-binding domain"/>
    <property type="match status" value="1"/>
</dbReference>
<dbReference type="GO" id="GO:0000981">
    <property type="term" value="F:DNA-binding transcription factor activity, RNA polymerase II-specific"/>
    <property type="evidence" value="ECO:0007669"/>
    <property type="project" value="InterPro"/>
</dbReference>
<dbReference type="InterPro" id="IPR050987">
    <property type="entry name" value="AtrR-like"/>
</dbReference>
<dbReference type="CDD" id="cd12148">
    <property type="entry name" value="fungal_TF_MHR"/>
    <property type="match status" value="1"/>
</dbReference>
<dbReference type="InterPro" id="IPR036864">
    <property type="entry name" value="Zn2-C6_fun-type_DNA-bd_sf"/>
</dbReference>
<dbReference type="EMBL" id="KL584838">
    <property type="protein sequence ID" value="KEQ61307.1"/>
    <property type="molecule type" value="Genomic_DNA"/>
</dbReference>
<evidence type="ECO:0000313" key="5">
    <source>
        <dbReference type="Proteomes" id="UP000030672"/>
    </source>
</evidence>
<dbReference type="Proteomes" id="UP000030672">
    <property type="component" value="Unassembled WGS sequence"/>
</dbReference>
<feature type="non-terminal residue" evidence="4">
    <location>
        <position position="1"/>
    </location>
</feature>
<dbReference type="HOGENOM" id="CLU_009377_3_2_1"/>
<dbReference type="GeneID" id="63915696"/>
<dbReference type="AlphaFoldDB" id="A0A074VU99"/>
<gene>
    <name evidence="4" type="ORF">M437DRAFT_52253</name>
</gene>
<feature type="domain" description="Xylanolytic transcriptional activator regulatory" evidence="3">
    <location>
        <begin position="293"/>
        <end position="366"/>
    </location>
</feature>
<sequence length="647" mass="71241">RLRKIKCDKQIPCASCQTLGIACQAAVARAVEHRPRIVVTSQYERQIALIQERLQGIESSLKLLSRGSVVSTPNVGSVGSDAGDVPGPANKTISIYEGDSSFGSQTIQAGQLADVTATAVPGVPSSELSSALTLLKDSLKRHEALSRIHETHLSTRVKFDSVGQQELPPASLVIALIKTAKARPSVSLVAFSYKGVAQLEALCQKVYFPLEPPPPGSMTFFYGFLYFVIRDYWSQRDPALQGYDAQAIIDLCETTFCAGLESFETLTVPVMPNIQSLLLGAIKAQEECKLSLSWTFLSAAATMCHTLGYHRKSSLAHEDQETADIKRHLFWQVYMLDKNLSLNLGRGSNFPDADIDAEFYTPSTNSAQRPWDLMSLATILFAKLQGQVYDKLYSASAMDTPLEERSRVVDELSSQVNALRNQLLSIDFTGALCQERLIGMAQAADFVCYSVLTVIYRAQPLTSSTTEISPRCYEAARLGLENHLRCFAQFRNRSVPQQAEYVNWILLYPSFTPFTVVFIHAIATSSTSELHLLQETVHSLDHVKLLSPAAKRLHDVCFAFAKVAAAFITSQRTLSNWHCRNDGTLSLASAETTTNYEAPGFEAMGQDQDALSAFLTSLATQNRPLTDFLHMDFLDGEMGMGELFPPT</sequence>
<evidence type="ECO:0000259" key="3">
    <source>
        <dbReference type="SMART" id="SM00906"/>
    </source>
</evidence>
<dbReference type="RefSeq" id="XP_040878330.1">
    <property type="nucleotide sequence ID" value="XM_041022323.1"/>
</dbReference>
<dbReference type="SMART" id="SM00906">
    <property type="entry name" value="Fungal_trans"/>
    <property type="match status" value="1"/>
</dbReference>
<dbReference type="STRING" id="1043003.A0A074VU99"/>
<evidence type="ECO:0000256" key="2">
    <source>
        <dbReference type="ARBA" id="ARBA00023242"/>
    </source>
</evidence>
<protein>
    <submittedName>
        <fullName evidence="4">Putative C6 transcription factor</fullName>
    </submittedName>
</protein>
<keyword evidence="1" id="KW-0479">Metal-binding</keyword>
<organism evidence="4 5">
    <name type="scientific">Aureobasidium melanogenum (strain CBS 110374)</name>
    <name type="common">Aureobasidium pullulans var. melanogenum</name>
    <dbReference type="NCBI Taxonomy" id="1043003"/>
    <lineage>
        <taxon>Eukaryota</taxon>
        <taxon>Fungi</taxon>
        <taxon>Dikarya</taxon>
        <taxon>Ascomycota</taxon>
        <taxon>Pezizomycotina</taxon>
        <taxon>Dothideomycetes</taxon>
        <taxon>Dothideomycetidae</taxon>
        <taxon>Dothideales</taxon>
        <taxon>Saccotheciaceae</taxon>
        <taxon>Aureobasidium</taxon>
    </lineage>
</organism>
<dbReference type="Gene3D" id="4.10.240.10">
    <property type="entry name" value="Zn(2)-C6 fungal-type DNA-binding domain"/>
    <property type="match status" value="1"/>
</dbReference>
<keyword evidence="2" id="KW-0539">Nucleus</keyword>
<accession>A0A074VU99</accession>
<dbReference type="Pfam" id="PF00172">
    <property type="entry name" value="Zn_clus"/>
    <property type="match status" value="1"/>
</dbReference>
<dbReference type="GO" id="GO:0006351">
    <property type="term" value="P:DNA-templated transcription"/>
    <property type="evidence" value="ECO:0007669"/>
    <property type="project" value="InterPro"/>
</dbReference>
<name>A0A074VU99_AURM1</name>
<evidence type="ECO:0000313" key="4">
    <source>
        <dbReference type="EMBL" id="KEQ61307.1"/>
    </source>
</evidence>
<dbReference type="GO" id="GO:0003677">
    <property type="term" value="F:DNA binding"/>
    <property type="evidence" value="ECO:0007669"/>
    <property type="project" value="InterPro"/>
</dbReference>
<proteinExistence type="predicted"/>
<dbReference type="CDD" id="cd00067">
    <property type="entry name" value="GAL4"/>
    <property type="match status" value="1"/>
</dbReference>
<dbReference type="GO" id="GO:0008270">
    <property type="term" value="F:zinc ion binding"/>
    <property type="evidence" value="ECO:0007669"/>
    <property type="project" value="InterPro"/>
</dbReference>
<dbReference type="PANTHER" id="PTHR46910:SF25">
    <property type="entry name" value="ABC-TRANSPORTER-REGULATING TRANSCRIPTION FACTOR"/>
    <property type="match status" value="1"/>
</dbReference>
<dbReference type="PANTHER" id="PTHR46910">
    <property type="entry name" value="TRANSCRIPTION FACTOR PDR1"/>
    <property type="match status" value="1"/>
</dbReference>
<keyword evidence="5" id="KW-1185">Reference proteome</keyword>
<dbReference type="InterPro" id="IPR001138">
    <property type="entry name" value="Zn2Cys6_DnaBD"/>
</dbReference>